<protein>
    <submittedName>
        <fullName evidence="1">Uncharacterized protein</fullName>
    </submittedName>
</protein>
<gene>
    <name evidence="1" type="ORF">M1L60_15015</name>
</gene>
<evidence type="ECO:0000313" key="1">
    <source>
        <dbReference type="EMBL" id="MCO8271904.1"/>
    </source>
</evidence>
<name>A0ABT1DM66_9ACTN</name>
<organism evidence="1 2">
    <name type="scientific">Paractinoplanes aksuensis</name>
    <dbReference type="NCBI Taxonomy" id="2939490"/>
    <lineage>
        <taxon>Bacteria</taxon>
        <taxon>Bacillati</taxon>
        <taxon>Actinomycetota</taxon>
        <taxon>Actinomycetes</taxon>
        <taxon>Micromonosporales</taxon>
        <taxon>Micromonosporaceae</taxon>
        <taxon>Paractinoplanes</taxon>
    </lineage>
</organism>
<keyword evidence="2" id="KW-1185">Reference proteome</keyword>
<dbReference type="RefSeq" id="WP_253238031.1">
    <property type="nucleotide sequence ID" value="NZ_JAMYJR010000014.1"/>
</dbReference>
<dbReference type="EMBL" id="JAMYJR010000014">
    <property type="protein sequence ID" value="MCO8271904.1"/>
    <property type="molecule type" value="Genomic_DNA"/>
</dbReference>
<proteinExistence type="predicted"/>
<dbReference type="Proteomes" id="UP001523369">
    <property type="component" value="Unassembled WGS sequence"/>
</dbReference>
<evidence type="ECO:0000313" key="2">
    <source>
        <dbReference type="Proteomes" id="UP001523369"/>
    </source>
</evidence>
<accession>A0ABT1DM66</accession>
<comment type="caution">
    <text evidence="1">The sequence shown here is derived from an EMBL/GenBank/DDBJ whole genome shotgun (WGS) entry which is preliminary data.</text>
</comment>
<reference evidence="1 2" key="1">
    <citation type="submission" date="2022-06" db="EMBL/GenBank/DDBJ databases">
        <title>New Species of the Genus Actinoplanes, ActinopZanes ferrugineus.</title>
        <authorList>
            <person name="Ding P."/>
        </authorList>
    </citation>
    <scope>NUCLEOTIDE SEQUENCE [LARGE SCALE GENOMIC DNA]</scope>
    <source>
        <strain evidence="1 2">TRM88003</strain>
    </source>
</reference>
<sequence>MQPLEVTASAGRRRAVVTADGVELVSAARGLGPAAVMDHLNDRPGWNCTACGESWPCETARERLLEEFRAFPTTLTIYLSAQMYDALGDLVAEGQIVPGNLFERFVAWARKAAVAPRGDDEGGPAPEIGS</sequence>